<comment type="function">
    <text evidence="6">Catalyzes the reduction of dTDP-6-deoxy-L-lyxo-4-hexulose to yield dTDP-L-rhamnose.</text>
</comment>
<feature type="domain" description="RmlD-like substrate binding" evidence="7">
    <location>
        <begin position="2"/>
        <end position="287"/>
    </location>
</feature>
<evidence type="ECO:0000259" key="7">
    <source>
        <dbReference type="Pfam" id="PF04321"/>
    </source>
</evidence>
<evidence type="ECO:0000256" key="6">
    <source>
        <dbReference type="RuleBase" id="RU364082"/>
    </source>
</evidence>
<keyword evidence="9" id="KW-1185">Reference proteome</keyword>
<dbReference type="AlphaFoldDB" id="A0A975F508"/>
<name>A0A975F508_9SPIR</name>
<evidence type="ECO:0000256" key="5">
    <source>
        <dbReference type="ARBA" id="ARBA00048200"/>
    </source>
</evidence>
<comment type="pathway">
    <text evidence="1 6">Carbohydrate biosynthesis; dTDP-L-rhamnose biosynthesis.</text>
</comment>
<dbReference type="CDD" id="cd05254">
    <property type="entry name" value="dTDP_HR_like_SDR_e"/>
    <property type="match status" value="1"/>
</dbReference>
<dbReference type="Gene3D" id="3.90.25.10">
    <property type="entry name" value="UDP-galactose 4-epimerase, domain 1"/>
    <property type="match status" value="1"/>
</dbReference>
<dbReference type="SUPFAM" id="SSF51735">
    <property type="entry name" value="NAD(P)-binding Rossmann-fold domains"/>
    <property type="match status" value="1"/>
</dbReference>
<accession>A0A975F508</accession>
<dbReference type="RefSeq" id="WP_210119167.1">
    <property type="nucleotide sequence ID" value="NZ_CP054142.1"/>
</dbReference>
<evidence type="ECO:0000256" key="2">
    <source>
        <dbReference type="ARBA" id="ARBA00010944"/>
    </source>
</evidence>
<comment type="catalytic activity">
    <reaction evidence="5">
        <text>dTDP-beta-L-rhamnose + NADP(+) = dTDP-4-dehydro-beta-L-rhamnose + NADPH + H(+)</text>
        <dbReference type="Rhea" id="RHEA:21796"/>
        <dbReference type="ChEBI" id="CHEBI:15378"/>
        <dbReference type="ChEBI" id="CHEBI:57510"/>
        <dbReference type="ChEBI" id="CHEBI:57783"/>
        <dbReference type="ChEBI" id="CHEBI:58349"/>
        <dbReference type="ChEBI" id="CHEBI:62830"/>
        <dbReference type="EC" id="1.1.1.133"/>
    </reaction>
</comment>
<dbReference type="GO" id="GO:0008831">
    <property type="term" value="F:dTDP-4-dehydrorhamnose reductase activity"/>
    <property type="evidence" value="ECO:0007669"/>
    <property type="project" value="UniProtKB-EC"/>
</dbReference>
<reference evidence="8 9" key="1">
    <citation type="journal article" date="2021" name="Microbiol. Resour. Announc.">
        <title>Complete Genome Sequences of Three Human Oral Treponema parvum Isolates.</title>
        <authorList>
            <person name="Zeng H."/>
            <person name="Watt R.M."/>
        </authorList>
    </citation>
    <scope>NUCLEOTIDE SEQUENCE [LARGE SCALE GENOMIC DNA]</scope>
    <source>
        <strain evidence="8 9">ATCC 700770</strain>
    </source>
</reference>
<dbReference type="NCBIfam" id="TIGR01214">
    <property type="entry name" value="rmlD"/>
    <property type="match status" value="1"/>
</dbReference>
<evidence type="ECO:0000256" key="1">
    <source>
        <dbReference type="ARBA" id="ARBA00004781"/>
    </source>
</evidence>
<dbReference type="Pfam" id="PF04321">
    <property type="entry name" value="RmlD_sub_bind"/>
    <property type="match status" value="1"/>
</dbReference>
<dbReference type="PANTHER" id="PTHR10491">
    <property type="entry name" value="DTDP-4-DEHYDRORHAMNOSE REDUCTASE"/>
    <property type="match status" value="1"/>
</dbReference>
<evidence type="ECO:0000256" key="3">
    <source>
        <dbReference type="ARBA" id="ARBA00012929"/>
    </source>
</evidence>
<dbReference type="Gene3D" id="3.40.50.720">
    <property type="entry name" value="NAD(P)-binding Rossmann-like Domain"/>
    <property type="match status" value="1"/>
</dbReference>
<dbReference type="InterPro" id="IPR005913">
    <property type="entry name" value="dTDP_dehydrorham_reduct"/>
</dbReference>
<dbReference type="EC" id="1.1.1.133" evidence="3 6"/>
<dbReference type="InterPro" id="IPR036291">
    <property type="entry name" value="NAD(P)-bd_dom_sf"/>
</dbReference>
<protein>
    <recommendedName>
        <fullName evidence="4 6">dTDP-4-dehydrorhamnose reductase</fullName>
        <ecNumber evidence="3 6">1.1.1.133</ecNumber>
    </recommendedName>
</protein>
<dbReference type="KEGG" id="tpav:HRQ91_08635"/>
<organism evidence="8 9">
    <name type="scientific">Treponema parvum</name>
    <dbReference type="NCBI Taxonomy" id="138851"/>
    <lineage>
        <taxon>Bacteria</taxon>
        <taxon>Pseudomonadati</taxon>
        <taxon>Spirochaetota</taxon>
        <taxon>Spirochaetia</taxon>
        <taxon>Spirochaetales</taxon>
        <taxon>Treponemataceae</taxon>
        <taxon>Treponema</taxon>
    </lineage>
</organism>
<gene>
    <name evidence="8" type="primary">rfbD</name>
    <name evidence="8" type="ORF">HRQ91_08635</name>
</gene>
<keyword evidence="6" id="KW-0521">NADP</keyword>
<dbReference type="GO" id="GO:0019305">
    <property type="term" value="P:dTDP-rhamnose biosynthetic process"/>
    <property type="evidence" value="ECO:0007669"/>
    <property type="project" value="TreeGrafter"/>
</dbReference>
<evidence type="ECO:0000256" key="4">
    <source>
        <dbReference type="ARBA" id="ARBA00017099"/>
    </source>
</evidence>
<proteinExistence type="inferred from homology"/>
<evidence type="ECO:0000313" key="9">
    <source>
        <dbReference type="Proteomes" id="UP000671908"/>
    </source>
</evidence>
<keyword evidence="6 8" id="KW-0560">Oxidoreductase</keyword>
<evidence type="ECO:0000313" key="8">
    <source>
        <dbReference type="EMBL" id="QTQ14515.1"/>
    </source>
</evidence>
<dbReference type="GO" id="GO:0005829">
    <property type="term" value="C:cytosol"/>
    <property type="evidence" value="ECO:0007669"/>
    <property type="project" value="TreeGrafter"/>
</dbReference>
<sequence>MIWVIGCKGMLGSEICRQLNEKKLQYVMSDIDVDITDINALKQFAKDSDITWIVNCAGYTAVDKAESDAELARKLNETAPANIAKVADLCGAKVIHISTDYVFDGAGNSPITEDAPVSPLGVYGMTKAAGEKSIFDNTDKYYILRTAWLYGWAGKNFVYTMIKAMNTHESVKVVNDQKGTPTFAADLAGIILEIINRKEVPYGTYHVTDLGEITWWDFANEIKKQGIKTGRINETGKNCVVNPCSTYEYPTPAKRPAYSVLSKDKIQKTLEITLPDWKESLSNFLKSDLFDKERIK</sequence>
<dbReference type="InterPro" id="IPR029903">
    <property type="entry name" value="RmlD-like-bd"/>
</dbReference>
<dbReference type="PANTHER" id="PTHR10491:SF4">
    <property type="entry name" value="METHIONINE ADENOSYLTRANSFERASE 2 SUBUNIT BETA"/>
    <property type="match status" value="1"/>
</dbReference>
<dbReference type="Proteomes" id="UP000671908">
    <property type="component" value="Chromosome"/>
</dbReference>
<dbReference type="EMBL" id="CP054142">
    <property type="protein sequence ID" value="QTQ14515.1"/>
    <property type="molecule type" value="Genomic_DNA"/>
</dbReference>
<comment type="similarity">
    <text evidence="2 6">Belongs to the dTDP-4-dehydrorhamnose reductase family.</text>
</comment>